<accession>A0A1H1C2H3</accession>
<feature type="compositionally biased region" description="Basic and acidic residues" evidence="1">
    <location>
        <begin position="115"/>
        <end position="143"/>
    </location>
</feature>
<feature type="region of interest" description="Disordered" evidence="1">
    <location>
        <begin position="62"/>
        <end position="143"/>
    </location>
</feature>
<keyword evidence="3" id="KW-1185">Reference proteome</keyword>
<reference evidence="3" key="1">
    <citation type="submission" date="2016-10" db="EMBL/GenBank/DDBJ databases">
        <authorList>
            <person name="Varghese N."/>
            <person name="Submissions S."/>
        </authorList>
    </citation>
    <scope>NUCLEOTIDE SEQUENCE [LARGE SCALE GENOMIC DNA]</scope>
    <source>
        <strain evidence="3">DSM 24767</strain>
    </source>
</reference>
<proteinExistence type="predicted"/>
<dbReference type="Proteomes" id="UP000198848">
    <property type="component" value="Unassembled WGS sequence"/>
</dbReference>
<dbReference type="EMBL" id="FNLC01000001">
    <property type="protein sequence ID" value="SDQ58341.1"/>
    <property type="molecule type" value="Genomic_DNA"/>
</dbReference>
<protein>
    <recommendedName>
        <fullName evidence="4">PRC-barrel domain-containing protein</fullName>
    </recommendedName>
</protein>
<dbReference type="AlphaFoldDB" id="A0A1H1C2H3"/>
<evidence type="ECO:0000313" key="2">
    <source>
        <dbReference type="EMBL" id="SDQ58341.1"/>
    </source>
</evidence>
<organism evidence="2 3">
    <name type="scientific">Natronobacterium texcoconense</name>
    <dbReference type="NCBI Taxonomy" id="1095778"/>
    <lineage>
        <taxon>Archaea</taxon>
        <taxon>Methanobacteriati</taxon>
        <taxon>Methanobacteriota</taxon>
        <taxon>Stenosarchaea group</taxon>
        <taxon>Halobacteria</taxon>
        <taxon>Halobacteriales</taxon>
        <taxon>Natrialbaceae</taxon>
        <taxon>Natronobacterium</taxon>
    </lineage>
</organism>
<dbReference type="STRING" id="1095778.SAMN04489842_1242"/>
<name>A0A1H1C2H3_NATTX</name>
<gene>
    <name evidence="2" type="ORF">SAMN04489842_1242</name>
</gene>
<sequence length="143" mass="14977">MGTMFTEEDIGKTVEDSNGAALGVVASVDDGIAMVEPDPGAIDSIKAALGWESDPDEVFPVEPGSVDVIGGETVRLEGDGADRTEDDVRMADGNENGAKRGGATRDQSQVEGEAGSDRHQDNADAPPEGDRTMTTDRGRKDDR</sequence>
<evidence type="ECO:0000256" key="1">
    <source>
        <dbReference type="SAM" id="MobiDB-lite"/>
    </source>
</evidence>
<dbReference type="RefSeq" id="WP_139169245.1">
    <property type="nucleotide sequence ID" value="NZ_FNLC01000001.1"/>
</dbReference>
<dbReference type="OrthoDB" id="229248at2157"/>
<evidence type="ECO:0000313" key="3">
    <source>
        <dbReference type="Proteomes" id="UP000198848"/>
    </source>
</evidence>
<feature type="compositionally biased region" description="Basic and acidic residues" evidence="1">
    <location>
        <begin position="74"/>
        <end position="92"/>
    </location>
</feature>
<evidence type="ECO:0008006" key="4">
    <source>
        <dbReference type="Google" id="ProtNLM"/>
    </source>
</evidence>